<proteinExistence type="inferred from homology"/>
<dbReference type="PANTHER" id="PTHR37799:SF1">
    <property type="entry name" value="SMALL RIBOSOMAL SUBUNIT PROTEIN MS23"/>
    <property type="match status" value="1"/>
</dbReference>
<dbReference type="InterPro" id="IPR016939">
    <property type="entry name" value="Ribosomal_mS23_fun"/>
</dbReference>
<dbReference type="GO" id="GO:0005763">
    <property type="term" value="C:mitochondrial small ribosomal subunit"/>
    <property type="evidence" value="ECO:0007669"/>
    <property type="project" value="InterPro"/>
</dbReference>
<dbReference type="PANTHER" id="PTHR37799">
    <property type="entry name" value="37S RIBOSOMAL PROTEIN S25, MITOCHONDRIAL"/>
    <property type="match status" value="1"/>
</dbReference>
<evidence type="ECO:0000256" key="8">
    <source>
        <dbReference type="SAM" id="MobiDB-lite"/>
    </source>
</evidence>
<evidence type="ECO:0000313" key="10">
    <source>
        <dbReference type="Proteomes" id="UP001201163"/>
    </source>
</evidence>
<sequence>MVRRIASQVHKQSSRLVRAGLIRTPPVWYQAVLEHPPIPLPPREPPSRTSYDSAPPKQRAFVSKKTPGPRPLAISYIEDDIRRQFFRDHPFESFRPRSLTEAGAIEDEHPISGLQWTRLNQRGRNPSPEDAVRFALNLHQAHGLALSDAYAASVAQFRTLRAVQHVATRFAAQQASIAHGARFGPSATARGFAAESAVLEADERRSERLDDSTRLARRRWRMVPLGNGGSSSSSSSGGEWSRGEEYVRLWREGVRPDYSPALTEPIEPTVSTDFIGTLGRRT</sequence>
<keyword evidence="5" id="KW-0687">Ribonucleoprotein</keyword>
<name>A0AAD4LGR6_9AGAM</name>
<evidence type="ECO:0000256" key="4">
    <source>
        <dbReference type="ARBA" id="ARBA00023128"/>
    </source>
</evidence>
<dbReference type="Pfam" id="PF13741">
    <property type="entry name" value="MRP-S25"/>
    <property type="match status" value="1"/>
</dbReference>
<organism evidence="9 10">
    <name type="scientific">Lactarius akahatsu</name>
    <dbReference type="NCBI Taxonomy" id="416441"/>
    <lineage>
        <taxon>Eukaryota</taxon>
        <taxon>Fungi</taxon>
        <taxon>Dikarya</taxon>
        <taxon>Basidiomycota</taxon>
        <taxon>Agaricomycotina</taxon>
        <taxon>Agaricomycetes</taxon>
        <taxon>Russulales</taxon>
        <taxon>Russulaceae</taxon>
        <taxon>Lactarius</taxon>
    </lineage>
</organism>
<evidence type="ECO:0000256" key="7">
    <source>
        <dbReference type="ARBA" id="ARBA00035421"/>
    </source>
</evidence>
<keyword evidence="4" id="KW-0496">Mitochondrion</keyword>
<dbReference type="GO" id="GO:0003735">
    <property type="term" value="F:structural constituent of ribosome"/>
    <property type="evidence" value="ECO:0007669"/>
    <property type="project" value="InterPro"/>
</dbReference>
<accession>A0AAD4LGR6</accession>
<protein>
    <recommendedName>
        <fullName evidence="6">Small ribosomal subunit protein mS23</fullName>
    </recommendedName>
    <alternativeName>
        <fullName evidence="7">37S ribosomal protein S25, mitochondrial</fullName>
    </alternativeName>
</protein>
<keyword evidence="10" id="KW-1185">Reference proteome</keyword>
<keyword evidence="3 9" id="KW-0689">Ribosomal protein</keyword>
<comment type="similarity">
    <text evidence="2">Belongs to the mitochondrion-specific ribosomal protein mS23 family.</text>
</comment>
<reference evidence="9" key="1">
    <citation type="submission" date="2022-01" db="EMBL/GenBank/DDBJ databases">
        <title>Comparative genomics reveals a dynamic genome evolution in the ectomycorrhizal milk-cap (Lactarius) mushrooms.</title>
        <authorList>
            <consortium name="DOE Joint Genome Institute"/>
            <person name="Lebreton A."/>
            <person name="Tang N."/>
            <person name="Kuo A."/>
            <person name="LaButti K."/>
            <person name="Drula E."/>
            <person name="Barry K."/>
            <person name="Clum A."/>
            <person name="Lipzen A."/>
            <person name="Mousain D."/>
            <person name="Ng V."/>
            <person name="Wang R."/>
            <person name="Wang X."/>
            <person name="Dai Y."/>
            <person name="Henrissat B."/>
            <person name="Grigoriev I.V."/>
            <person name="Guerin-Laguette A."/>
            <person name="Yu F."/>
            <person name="Martin F.M."/>
        </authorList>
    </citation>
    <scope>NUCLEOTIDE SEQUENCE</scope>
    <source>
        <strain evidence="9">QP</strain>
    </source>
</reference>
<dbReference type="Proteomes" id="UP001201163">
    <property type="component" value="Unassembled WGS sequence"/>
</dbReference>
<dbReference type="EMBL" id="JAKELL010000022">
    <property type="protein sequence ID" value="KAH8992518.1"/>
    <property type="molecule type" value="Genomic_DNA"/>
</dbReference>
<evidence type="ECO:0000256" key="6">
    <source>
        <dbReference type="ARBA" id="ARBA00035137"/>
    </source>
</evidence>
<gene>
    <name evidence="9" type="ORF">EDB92DRAFT_1858286</name>
</gene>
<evidence type="ECO:0000256" key="3">
    <source>
        <dbReference type="ARBA" id="ARBA00022980"/>
    </source>
</evidence>
<evidence type="ECO:0000256" key="5">
    <source>
        <dbReference type="ARBA" id="ARBA00023274"/>
    </source>
</evidence>
<dbReference type="AlphaFoldDB" id="A0AAD4LGR6"/>
<evidence type="ECO:0000256" key="1">
    <source>
        <dbReference type="ARBA" id="ARBA00004173"/>
    </source>
</evidence>
<evidence type="ECO:0000256" key="2">
    <source>
        <dbReference type="ARBA" id="ARBA00009864"/>
    </source>
</evidence>
<feature type="region of interest" description="Disordered" evidence="8">
    <location>
        <begin position="35"/>
        <end position="67"/>
    </location>
</feature>
<comment type="subcellular location">
    <subcellularLocation>
        <location evidence="1">Mitochondrion</location>
    </subcellularLocation>
</comment>
<comment type="caution">
    <text evidence="9">The sequence shown here is derived from an EMBL/GenBank/DDBJ whole genome shotgun (WGS) entry which is preliminary data.</text>
</comment>
<evidence type="ECO:0000313" key="9">
    <source>
        <dbReference type="EMBL" id="KAH8992518.1"/>
    </source>
</evidence>